<proteinExistence type="predicted"/>
<reference evidence="1 2" key="1">
    <citation type="submission" date="2019-02" db="EMBL/GenBank/DDBJ databases">
        <title>Genomic Encyclopedia of Type Strains, Phase IV (KMG-IV): sequencing the most valuable type-strain genomes for metagenomic binning, comparative biology and taxonomic classification.</title>
        <authorList>
            <person name="Goeker M."/>
        </authorList>
    </citation>
    <scope>NUCLEOTIDE SEQUENCE [LARGE SCALE GENOMIC DNA]</scope>
    <source>
        <strain evidence="1 2">DSM 29486</strain>
    </source>
</reference>
<dbReference type="EMBL" id="SGXF01000002">
    <property type="protein sequence ID" value="RZT00849.1"/>
    <property type="molecule type" value="Genomic_DNA"/>
</dbReference>
<sequence>MKIQGKFKKIWEGWKEKIGMPRMLLLLLCGIALLVLSWPFSGKKETNPLPVEHTGTAQTSMTEDQYAEWLEKKAVRLLESMEGIGRAEVAITLKAGSEKVVQKNVQSSQSSLNEVDQEGGSRVSQEFSQKEEVVLAEGSPYVIQEKKPEIAGIAVCVRGADSPSVISEISEAMQALFDVPAHKIKVLKME</sequence>
<evidence type="ECO:0000313" key="2">
    <source>
        <dbReference type="Proteomes" id="UP000292927"/>
    </source>
</evidence>
<dbReference type="AlphaFoldDB" id="A0A4V2F7S5"/>
<comment type="caution">
    <text evidence="1">The sequence shown here is derived from an EMBL/GenBank/DDBJ whole genome shotgun (WGS) entry which is preliminary data.</text>
</comment>
<accession>A0A4V2F7S5</accession>
<keyword evidence="2" id="KW-1185">Reference proteome</keyword>
<name>A0A4V2F7S5_9FIRM</name>
<evidence type="ECO:0000313" key="1">
    <source>
        <dbReference type="EMBL" id="RZT00849.1"/>
    </source>
</evidence>
<dbReference type="OrthoDB" id="2061035at2"/>
<gene>
    <name evidence="1" type="ORF">EV209_1281</name>
</gene>
<dbReference type="RefSeq" id="WP_130434236.1">
    <property type="nucleotide sequence ID" value="NZ_SGXF01000002.1"/>
</dbReference>
<dbReference type="Proteomes" id="UP000292927">
    <property type="component" value="Unassembled WGS sequence"/>
</dbReference>
<organism evidence="1 2">
    <name type="scientific">Cuneatibacter caecimuris</name>
    <dbReference type="NCBI Taxonomy" id="1796618"/>
    <lineage>
        <taxon>Bacteria</taxon>
        <taxon>Bacillati</taxon>
        <taxon>Bacillota</taxon>
        <taxon>Clostridia</taxon>
        <taxon>Lachnospirales</taxon>
        <taxon>Lachnospiraceae</taxon>
        <taxon>Cuneatibacter</taxon>
    </lineage>
</organism>
<protein>
    <submittedName>
        <fullName evidence="1">Stage III sporulation protein AG</fullName>
    </submittedName>
</protein>